<dbReference type="InterPro" id="IPR052553">
    <property type="entry name" value="CbiG_hydrolase"/>
</dbReference>
<organism evidence="2 3">
    <name type="scientific">Streptomyces hazeniae</name>
    <dbReference type="NCBI Taxonomy" id="3075538"/>
    <lineage>
        <taxon>Bacteria</taxon>
        <taxon>Bacillati</taxon>
        <taxon>Actinomycetota</taxon>
        <taxon>Actinomycetes</taxon>
        <taxon>Kitasatosporales</taxon>
        <taxon>Streptomycetaceae</taxon>
        <taxon>Streptomyces</taxon>
    </lineage>
</organism>
<dbReference type="RefSeq" id="WP_311675358.1">
    <property type="nucleotide sequence ID" value="NZ_JAVREQ010000025.1"/>
</dbReference>
<sequence>MVTHRATSVGRVTVGVGARRGATPEEVWEAVTRALREASADGPVAVAALATVDVRAGEPGLLAAARRLGVPLRAYPAGALAAVHVPHPSRVVREAVGTPSVAEAAALLASGEGARLLVTKRTAAAASGGGRGGPARVTVAVARPPGGPAAYGRVRR</sequence>
<evidence type="ECO:0000313" key="2">
    <source>
        <dbReference type="EMBL" id="MDT0381670.1"/>
    </source>
</evidence>
<dbReference type="Pfam" id="PF01890">
    <property type="entry name" value="CbiG_C"/>
    <property type="match status" value="1"/>
</dbReference>
<dbReference type="Gene3D" id="3.30.420.180">
    <property type="entry name" value="CobE/GbiG C-terminal domain"/>
    <property type="match status" value="1"/>
</dbReference>
<dbReference type="InterPro" id="IPR036518">
    <property type="entry name" value="CobE/GbiG_C_sf"/>
</dbReference>
<dbReference type="SUPFAM" id="SSF159664">
    <property type="entry name" value="CobE/GbiG C-terminal domain-like"/>
    <property type="match status" value="1"/>
</dbReference>
<comment type="caution">
    <text evidence="2">The sequence shown here is derived from an EMBL/GenBank/DDBJ whole genome shotgun (WGS) entry which is preliminary data.</text>
</comment>
<dbReference type="InterPro" id="IPR002750">
    <property type="entry name" value="CobE/GbiG_C"/>
</dbReference>
<proteinExistence type="predicted"/>
<accession>A0ABU2NY92</accession>
<name>A0ABU2NY92_9ACTN</name>
<reference evidence="3" key="1">
    <citation type="submission" date="2023-07" db="EMBL/GenBank/DDBJ databases">
        <title>30 novel species of actinomycetes from the DSMZ collection.</title>
        <authorList>
            <person name="Nouioui I."/>
        </authorList>
    </citation>
    <scope>NUCLEOTIDE SEQUENCE [LARGE SCALE GENOMIC DNA]</scope>
    <source>
        <strain evidence="3">DSM 42041</strain>
    </source>
</reference>
<dbReference type="PANTHER" id="PTHR37477:SF1">
    <property type="entry name" value="COBALT-PRECORRIN-5A HYDROLASE"/>
    <property type="match status" value="1"/>
</dbReference>
<evidence type="ECO:0000259" key="1">
    <source>
        <dbReference type="Pfam" id="PF01890"/>
    </source>
</evidence>
<keyword evidence="3" id="KW-1185">Reference proteome</keyword>
<dbReference type="PANTHER" id="PTHR37477">
    <property type="entry name" value="COBALT-PRECORRIN-5A HYDROLASE"/>
    <property type="match status" value="1"/>
</dbReference>
<protein>
    <submittedName>
        <fullName evidence="2">Cobalamin biosynthesis protein</fullName>
    </submittedName>
</protein>
<dbReference type="EMBL" id="JAVREQ010000025">
    <property type="protein sequence ID" value="MDT0381670.1"/>
    <property type="molecule type" value="Genomic_DNA"/>
</dbReference>
<dbReference type="Proteomes" id="UP001183414">
    <property type="component" value="Unassembled WGS sequence"/>
</dbReference>
<gene>
    <name evidence="2" type="ORF">RM572_23195</name>
</gene>
<evidence type="ECO:0000313" key="3">
    <source>
        <dbReference type="Proteomes" id="UP001183414"/>
    </source>
</evidence>
<feature type="domain" description="CobE/GbiG C-terminal" evidence="1">
    <location>
        <begin position="13"/>
        <end position="142"/>
    </location>
</feature>